<keyword evidence="2" id="KW-0808">Transferase</keyword>
<evidence type="ECO:0000256" key="4">
    <source>
        <dbReference type="ARBA" id="ARBA00022777"/>
    </source>
</evidence>
<keyword evidence="5" id="KW-0067">ATP-binding</keyword>
<dbReference type="Pfam" id="PF00294">
    <property type="entry name" value="PfkB"/>
    <property type="match status" value="1"/>
</dbReference>
<organism evidence="7 8">
    <name type="scientific">Plantibacter flavus</name>
    <dbReference type="NCBI Taxonomy" id="150123"/>
    <lineage>
        <taxon>Bacteria</taxon>
        <taxon>Bacillati</taxon>
        <taxon>Actinomycetota</taxon>
        <taxon>Actinomycetes</taxon>
        <taxon>Micrococcales</taxon>
        <taxon>Microbacteriaceae</taxon>
        <taxon>Plantibacter</taxon>
    </lineage>
</organism>
<keyword evidence="3" id="KW-0547">Nucleotide-binding</keyword>
<evidence type="ECO:0000256" key="2">
    <source>
        <dbReference type="ARBA" id="ARBA00022679"/>
    </source>
</evidence>
<evidence type="ECO:0000256" key="1">
    <source>
        <dbReference type="ARBA" id="ARBA00010688"/>
    </source>
</evidence>
<feature type="domain" description="Carbohydrate kinase PfkB" evidence="6">
    <location>
        <begin position="7"/>
        <end position="299"/>
    </location>
</feature>
<keyword evidence="8" id="KW-1185">Reference proteome</keyword>
<evidence type="ECO:0000256" key="3">
    <source>
        <dbReference type="ARBA" id="ARBA00022741"/>
    </source>
</evidence>
<dbReference type="EMBL" id="RKHL01000001">
    <property type="protein sequence ID" value="ROR82610.1"/>
    <property type="molecule type" value="Genomic_DNA"/>
</dbReference>
<evidence type="ECO:0000259" key="6">
    <source>
        <dbReference type="Pfam" id="PF00294"/>
    </source>
</evidence>
<name>A0A3N2C598_9MICO</name>
<dbReference type="SUPFAM" id="SSF53613">
    <property type="entry name" value="Ribokinase-like"/>
    <property type="match status" value="1"/>
</dbReference>
<dbReference type="Gene3D" id="3.40.1190.20">
    <property type="match status" value="1"/>
</dbReference>
<dbReference type="Proteomes" id="UP000266915">
    <property type="component" value="Unassembled WGS sequence"/>
</dbReference>
<dbReference type="InterPro" id="IPR050306">
    <property type="entry name" value="PfkB_Carbo_kinase"/>
</dbReference>
<evidence type="ECO:0000313" key="8">
    <source>
        <dbReference type="Proteomes" id="UP000266915"/>
    </source>
</evidence>
<dbReference type="PROSITE" id="PS00584">
    <property type="entry name" value="PFKB_KINASES_2"/>
    <property type="match status" value="1"/>
</dbReference>
<protein>
    <submittedName>
        <fullName evidence="7">Fructokinase</fullName>
    </submittedName>
</protein>
<evidence type="ECO:0000313" key="7">
    <source>
        <dbReference type="EMBL" id="ROR82610.1"/>
    </source>
</evidence>
<reference evidence="7 8" key="1">
    <citation type="submission" date="2018-11" db="EMBL/GenBank/DDBJ databases">
        <title>Sequencing the genomes of 1000 actinobacteria strains.</title>
        <authorList>
            <person name="Klenk H.-P."/>
        </authorList>
    </citation>
    <scope>NUCLEOTIDE SEQUENCE [LARGE SCALE GENOMIC DNA]</scope>
    <source>
        <strain evidence="7 8">DSM 14012</strain>
    </source>
</reference>
<accession>A0A3N2C598</accession>
<sequence length="305" mass="31069">MHAAPTTDVLIAGETLIDIVRRLDGTQAESPGGSPANVGITLGRLGRAPALVTHVGDDERGAAIRSWLDASAVALVSAPTGRTSTAQATLDAEGAATYEFDLSLDLEASGAPDAAVVHTGSIASVLEPSADRLRELVDARRPSALITYDPNIRPSLIDDAARVRQSALDCIARAHVVKASDEDVAFLLPGVAPVDAAREWVAAGPGLVVVTMGGDGAVAVRDGSVLEIETPRVQVADTVGAGDTFMGALIDGLLTAGIAGPGAEERLRGVSDEVLQQLLDRAARAASITVSRAGANPPTSAELDA</sequence>
<dbReference type="PANTHER" id="PTHR43085:SF1">
    <property type="entry name" value="PSEUDOURIDINE KINASE-RELATED"/>
    <property type="match status" value="1"/>
</dbReference>
<dbReference type="RefSeq" id="WP_085512351.1">
    <property type="nucleotide sequence ID" value="NZ_FXAP01000004.1"/>
</dbReference>
<gene>
    <name evidence="7" type="ORF">EDD42_2701</name>
</gene>
<keyword evidence="4 7" id="KW-0418">Kinase</keyword>
<evidence type="ECO:0000256" key="5">
    <source>
        <dbReference type="ARBA" id="ARBA00022840"/>
    </source>
</evidence>
<comment type="caution">
    <text evidence="7">The sequence shown here is derived from an EMBL/GenBank/DDBJ whole genome shotgun (WGS) entry which is preliminary data.</text>
</comment>
<comment type="similarity">
    <text evidence="1">Belongs to the carbohydrate kinase PfkB family.</text>
</comment>
<dbReference type="InterPro" id="IPR002173">
    <property type="entry name" value="Carboh/pur_kinase_PfkB_CS"/>
</dbReference>
<dbReference type="PANTHER" id="PTHR43085">
    <property type="entry name" value="HEXOKINASE FAMILY MEMBER"/>
    <property type="match status" value="1"/>
</dbReference>
<dbReference type="InterPro" id="IPR011611">
    <property type="entry name" value="PfkB_dom"/>
</dbReference>
<proteinExistence type="inferred from homology"/>
<dbReference type="AlphaFoldDB" id="A0A3N2C598"/>
<dbReference type="GO" id="GO:0005524">
    <property type="term" value="F:ATP binding"/>
    <property type="evidence" value="ECO:0007669"/>
    <property type="project" value="UniProtKB-KW"/>
</dbReference>
<dbReference type="InterPro" id="IPR029056">
    <property type="entry name" value="Ribokinase-like"/>
</dbReference>
<dbReference type="CDD" id="cd01167">
    <property type="entry name" value="bac_FRK"/>
    <property type="match status" value="1"/>
</dbReference>
<dbReference type="GO" id="GO:0016301">
    <property type="term" value="F:kinase activity"/>
    <property type="evidence" value="ECO:0007669"/>
    <property type="project" value="UniProtKB-KW"/>
</dbReference>